<accession>A0A1H9NKJ0</accession>
<gene>
    <name evidence="1" type="ORF">SAMN02982919_02249</name>
</gene>
<name>A0A1H9NKJ0_9BURK</name>
<evidence type="ECO:0000313" key="1">
    <source>
        <dbReference type="EMBL" id="SER36411.1"/>
    </source>
</evidence>
<reference evidence="1 2" key="1">
    <citation type="submission" date="2016-10" db="EMBL/GenBank/DDBJ databases">
        <authorList>
            <person name="de Groot N.N."/>
        </authorList>
    </citation>
    <scope>NUCLEOTIDE SEQUENCE [LARGE SCALE GENOMIC DNA]</scope>
    <source>
        <strain evidence="1 2">ATCC 35958</strain>
    </source>
</reference>
<keyword evidence="2" id="KW-1185">Reference proteome</keyword>
<evidence type="ECO:0000313" key="2">
    <source>
        <dbReference type="Proteomes" id="UP000199766"/>
    </source>
</evidence>
<proteinExistence type="predicted"/>
<dbReference type="STRING" id="180197.SAMN02982919_02249"/>
<organism evidence="1 2">
    <name type="scientific">Giesbergeria anulus</name>
    <dbReference type="NCBI Taxonomy" id="180197"/>
    <lineage>
        <taxon>Bacteria</taxon>
        <taxon>Pseudomonadati</taxon>
        <taxon>Pseudomonadota</taxon>
        <taxon>Betaproteobacteria</taxon>
        <taxon>Burkholderiales</taxon>
        <taxon>Comamonadaceae</taxon>
        <taxon>Giesbergeria</taxon>
    </lineage>
</organism>
<dbReference type="EMBL" id="FOGD01000007">
    <property type="protein sequence ID" value="SER36411.1"/>
    <property type="molecule type" value="Genomic_DNA"/>
</dbReference>
<dbReference type="Proteomes" id="UP000199766">
    <property type="component" value="Unassembled WGS sequence"/>
</dbReference>
<protein>
    <submittedName>
        <fullName evidence="1">Uncharacterized protein</fullName>
    </submittedName>
</protein>
<dbReference type="AlphaFoldDB" id="A0A1H9NKJ0"/>
<sequence length="93" mass="11055">MKFMPTEIKINKYKELDDAIKEHIRQNLGIHPIWVTKLLNIAAIELGFDFYRGGNKECKLIEQRIQALREAGQVMYSRQFFRWELVSEQNKNA</sequence>